<dbReference type="GO" id="GO:0010043">
    <property type="term" value="P:response to zinc ion"/>
    <property type="evidence" value="ECO:0007669"/>
    <property type="project" value="TreeGrafter"/>
</dbReference>
<dbReference type="Pfam" id="PF00950">
    <property type="entry name" value="ABC-3"/>
    <property type="match status" value="1"/>
</dbReference>
<evidence type="ECO:0000313" key="8">
    <source>
        <dbReference type="EMBL" id="QQM66668.1"/>
    </source>
</evidence>
<feature type="transmembrane region" description="Helical" evidence="7">
    <location>
        <begin position="232"/>
        <end position="253"/>
    </location>
</feature>
<dbReference type="RefSeq" id="WP_200274758.1">
    <property type="nucleotide sequence ID" value="NZ_CP066802.1"/>
</dbReference>
<dbReference type="PANTHER" id="PTHR30477">
    <property type="entry name" value="ABC-TRANSPORTER METAL-BINDING PROTEIN"/>
    <property type="match status" value="1"/>
</dbReference>
<feature type="transmembrane region" description="Helical" evidence="7">
    <location>
        <begin position="259"/>
        <end position="282"/>
    </location>
</feature>
<sequence length="295" mass="29577">MSEAIAEMLSSPLMQRAFVVAVLVGLATPVVGTYLVQRGLALLGDGIGHIALTGVALGWLAGSAANTTPRDALALPAAMVVSVLGAVLIEVIRAQGRTRGDVALAILFYGGIAGGVILIGLAGGTTTNLNSYLFGSISTVSPQDVGFTAGLAALILLVGLGLRGPLFALSHDEEFARAVGLPASVLNVLVAVVAALTVSVSMRVVGALLVSAVMIVPVAISQLVTHSFSRTMHLAMLIGVVSCVTGLAVTYFVSASPGAMIVLLLVGGYALVALVSTLLAALRGSGSQPDGEAGR</sequence>
<name>A0A7T7M8A9_9ACTO</name>
<feature type="transmembrane region" description="Helical" evidence="7">
    <location>
        <begin position="178"/>
        <end position="198"/>
    </location>
</feature>
<feature type="transmembrane region" description="Helical" evidence="7">
    <location>
        <begin position="104"/>
        <end position="125"/>
    </location>
</feature>
<comment type="similarity">
    <text evidence="2 6">Belongs to the ABC-3 integral membrane protein family.</text>
</comment>
<keyword evidence="5 7" id="KW-0472">Membrane</keyword>
<dbReference type="KEGG" id="awe:JG540_06095"/>
<evidence type="ECO:0000256" key="5">
    <source>
        <dbReference type="ARBA" id="ARBA00023136"/>
    </source>
</evidence>
<comment type="subcellular location">
    <subcellularLocation>
        <location evidence="6">Cell membrane</location>
        <topology evidence="6">Multi-pass membrane protein</topology>
    </subcellularLocation>
    <subcellularLocation>
        <location evidence="1">Membrane</location>
        <topology evidence="1">Multi-pass membrane protein</topology>
    </subcellularLocation>
</comment>
<dbReference type="InterPro" id="IPR037294">
    <property type="entry name" value="ABC_BtuC-like"/>
</dbReference>
<keyword evidence="9" id="KW-1185">Reference proteome</keyword>
<feature type="transmembrane region" description="Helical" evidence="7">
    <location>
        <begin position="204"/>
        <end position="225"/>
    </location>
</feature>
<dbReference type="PANTHER" id="PTHR30477:SF0">
    <property type="entry name" value="METAL TRANSPORT SYSTEM MEMBRANE PROTEIN TM_0125-RELATED"/>
    <property type="match status" value="1"/>
</dbReference>
<accession>A0A7T7M8A9</accession>
<evidence type="ECO:0000313" key="9">
    <source>
        <dbReference type="Proteomes" id="UP000595895"/>
    </source>
</evidence>
<feature type="transmembrane region" description="Helical" evidence="7">
    <location>
        <begin position="73"/>
        <end position="92"/>
    </location>
</feature>
<dbReference type="Proteomes" id="UP000595895">
    <property type="component" value="Chromosome"/>
</dbReference>
<protein>
    <submittedName>
        <fullName evidence="8">Metal ABC transporter permease</fullName>
    </submittedName>
</protein>
<feature type="transmembrane region" description="Helical" evidence="7">
    <location>
        <begin position="17"/>
        <end position="35"/>
    </location>
</feature>
<evidence type="ECO:0000256" key="7">
    <source>
        <dbReference type="SAM" id="Phobius"/>
    </source>
</evidence>
<dbReference type="Gene3D" id="1.10.3470.10">
    <property type="entry name" value="ABC transporter involved in vitamin B12 uptake, BtuC"/>
    <property type="match status" value="1"/>
</dbReference>
<reference evidence="8 9" key="1">
    <citation type="submission" date="2020-12" db="EMBL/GenBank/DDBJ databases">
        <authorList>
            <person name="Zhou J."/>
        </authorList>
    </citation>
    <scope>NUCLEOTIDE SEQUENCE [LARGE SCALE GENOMIC DNA]</scope>
    <source>
        <strain evidence="8 9">CCUG 61299</strain>
    </source>
</reference>
<evidence type="ECO:0000256" key="1">
    <source>
        <dbReference type="ARBA" id="ARBA00004141"/>
    </source>
</evidence>
<proteinExistence type="inferred from homology"/>
<dbReference type="GO" id="GO:0043190">
    <property type="term" value="C:ATP-binding cassette (ABC) transporter complex"/>
    <property type="evidence" value="ECO:0007669"/>
    <property type="project" value="InterPro"/>
</dbReference>
<evidence type="ECO:0000256" key="3">
    <source>
        <dbReference type="ARBA" id="ARBA00022692"/>
    </source>
</evidence>
<evidence type="ECO:0000256" key="2">
    <source>
        <dbReference type="ARBA" id="ARBA00008034"/>
    </source>
</evidence>
<keyword evidence="6" id="KW-0813">Transport</keyword>
<dbReference type="InterPro" id="IPR001626">
    <property type="entry name" value="ABC_TroCD"/>
</dbReference>
<dbReference type="AlphaFoldDB" id="A0A7T7M8A9"/>
<evidence type="ECO:0000256" key="6">
    <source>
        <dbReference type="RuleBase" id="RU003943"/>
    </source>
</evidence>
<dbReference type="SUPFAM" id="SSF81345">
    <property type="entry name" value="ABC transporter involved in vitamin B12 uptake, BtuC"/>
    <property type="match status" value="1"/>
</dbReference>
<feature type="transmembrane region" description="Helical" evidence="7">
    <location>
        <begin position="145"/>
        <end position="166"/>
    </location>
</feature>
<keyword evidence="4 7" id="KW-1133">Transmembrane helix</keyword>
<feature type="transmembrane region" description="Helical" evidence="7">
    <location>
        <begin position="42"/>
        <end position="61"/>
    </location>
</feature>
<dbReference type="GO" id="GO:0055085">
    <property type="term" value="P:transmembrane transport"/>
    <property type="evidence" value="ECO:0007669"/>
    <property type="project" value="InterPro"/>
</dbReference>
<keyword evidence="3 6" id="KW-0812">Transmembrane</keyword>
<organism evidence="8 9">
    <name type="scientific">Actinomyces weissii</name>
    <dbReference type="NCBI Taxonomy" id="675090"/>
    <lineage>
        <taxon>Bacteria</taxon>
        <taxon>Bacillati</taxon>
        <taxon>Actinomycetota</taxon>
        <taxon>Actinomycetes</taxon>
        <taxon>Actinomycetales</taxon>
        <taxon>Actinomycetaceae</taxon>
        <taxon>Actinomyces</taxon>
    </lineage>
</organism>
<evidence type="ECO:0000256" key="4">
    <source>
        <dbReference type="ARBA" id="ARBA00022989"/>
    </source>
</evidence>
<dbReference type="EMBL" id="CP066802">
    <property type="protein sequence ID" value="QQM66668.1"/>
    <property type="molecule type" value="Genomic_DNA"/>
</dbReference>
<gene>
    <name evidence="8" type="ORF">JG540_06095</name>
</gene>